<protein>
    <submittedName>
        <fullName evidence="2">17499_t:CDS:1</fullName>
    </submittedName>
</protein>
<evidence type="ECO:0000256" key="1">
    <source>
        <dbReference type="SAM" id="MobiDB-lite"/>
    </source>
</evidence>
<sequence length="87" mass="10336">PCKDYKNRERKNRARKNHARKNRAYRAKREMLIKNLKYLDKLAVSLEQECIQLSSEISSLKRDNLIIQSLHPVEIKRAVQEVPFVAF</sequence>
<reference evidence="2" key="1">
    <citation type="submission" date="2021-06" db="EMBL/GenBank/DDBJ databases">
        <authorList>
            <person name="Kallberg Y."/>
            <person name="Tangrot J."/>
            <person name="Rosling A."/>
        </authorList>
    </citation>
    <scope>NUCLEOTIDE SEQUENCE</scope>
    <source>
        <strain evidence="2">FL966</strain>
    </source>
</reference>
<evidence type="ECO:0000313" key="3">
    <source>
        <dbReference type="Proteomes" id="UP000789759"/>
    </source>
</evidence>
<comment type="caution">
    <text evidence="2">The sequence shown here is derived from an EMBL/GenBank/DDBJ whole genome shotgun (WGS) entry which is preliminary data.</text>
</comment>
<organism evidence="2 3">
    <name type="scientific">Cetraspora pellucida</name>
    <dbReference type="NCBI Taxonomy" id="1433469"/>
    <lineage>
        <taxon>Eukaryota</taxon>
        <taxon>Fungi</taxon>
        <taxon>Fungi incertae sedis</taxon>
        <taxon>Mucoromycota</taxon>
        <taxon>Glomeromycotina</taxon>
        <taxon>Glomeromycetes</taxon>
        <taxon>Diversisporales</taxon>
        <taxon>Gigasporaceae</taxon>
        <taxon>Cetraspora</taxon>
    </lineage>
</organism>
<dbReference type="AlphaFoldDB" id="A0A9N9DBQ5"/>
<evidence type="ECO:0000313" key="2">
    <source>
        <dbReference type="EMBL" id="CAG8629858.1"/>
    </source>
</evidence>
<keyword evidence="3" id="KW-1185">Reference proteome</keyword>
<dbReference type="Proteomes" id="UP000789759">
    <property type="component" value="Unassembled WGS sequence"/>
</dbReference>
<feature type="non-terminal residue" evidence="2">
    <location>
        <position position="1"/>
    </location>
</feature>
<dbReference type="OrthoDB" id="2443928at2759"/>
<feature type="region of interest" description="Disordered" evidence="1">
    <location>
        <begin position="1"/>
        <end position="23"/>
    </location>
</feature>
<gene>
    <name evidence="2" type="ORF">CPELLU_LOCUS8330</name>
</gene>
<name>A0A9N9DBQ5_9GLOM</name>
<accession>A0A9N9DBQ5</accession>
<proteinExistence type="predicted"/>
<feature type="compositionally biased region" description="Basic residues" evidence="1">
    <location>
        <begin position="8"/>
        <end position="23"/>
    </location>
</feature>
<dbReference type="EMBL" id="CAJVQA010005890">
    <property type="protein sequence ID" value="CAG8629858.1"/>
    <property type="molecule type" value="Genomic_DNA"/>
</dbReference>